<evidence type="ECO:0000256" key="3">
    <source>
        <dbReference type="SAM" id="SignalP"/>
    </source>
</evidence>
<feature type="transmembrane region" description="Helical" evidence="2">
    <location>
        <begin position="1168"/>
        <end position="1192"/>
    </location>
</feature>
<feature type="region of interest" description="Disordered" evidence="1">
    <location>
        <begin position="339"/>
        <end position="370"/>
    </location>
</feature>
<sequence>MILRNLNPKFITTLFLLIVLLLNENVVFSQQPQYTCSEMEEPIVGDWGFSVIASSHPNISATSPWKATSSVSFCTDDMCGSSAYSLAGYYYAQFLYNESDPNTQTSTLWQTVSLPPILPNEQYYLEYFLSSQFETNINPVLNVYVDNRPVASYNGNLLLGDLERVPLESFLPSTVNIAFTTSYTNNGGGGGGGGGTSQSGFRIGSVIIRKPAATMPEEVYVDVAKGSDKYGNGTSVAPFSTIQQALNSVDFNGTIYLADGTYCNLASYLPISRSINIISQSGDPTKCILSGEYQLNLFKISYSNQPQDLFLTSPSRRGRFRQMESYFDISSNLITSSISGSGGSSGGDSSSSSSSSGSESGSDSSSSPDSKSININVKGITVGYAYSSDNSPGGAALFIEGNVVASFSNCIFTSNADSQNRGSISARGNAALILENTLVQNCSCSKVASFGPAISMLGFGGSPTISLVNCTMTENLYNILVDETSDFNMQDSNIQGIEPIEGASLCSIMLSRTQSSTINNCDIGGINNGALCIISSTSNISNTNFQGNNLKSGPGGNIYISQGSSVTIQNVVIEDSNGNIGAAIFAMELSKVNIFNTIIRNIGITNSLISSSDSDLVLSQSSIYNTSNDYTIYLFFGSFKLFDSNITNSKGSFYATQTVISISSTLFDDISIGSHVFQDCQVEIIDSIFSNLNGFFYSSFSKIHIVGSLIENSITQFLMISPLSNVLIENSVFSSNTDTIINLLSQSNLTVINSKFIDNFSNTSTNSILTQYEGSTSTFKNVLFQNNRSPGILGGCIFTFSSVVLDNCTAIGNFAKQGGVISTTIAGNLITIDGGIYQNNSASGGGGVIFYSSTPGPTIKNNAIFSGNTASYGNNTATDAALIDVEDPFPSSFRSGQDTYSGRIYIKDEEGQIVSGFEVKIFLQISGNTIDSTSTYNGIAIFSNTTLYGPINTTVDVEFLSNNPNLPVNQTVSNVLKCSPGQIPSTTKIECTECRTGSYGYNGETCVQCPSIHAYCPGGAKVNQFEGWWYDVNQTDKPYVLYECPNVNCIGSNTSDMCAPYSFGPLCAQCDPGYYDWGEGCKRCDKTSPILFIAIVAVSIGMIVLVQSSDSESGLMTVIIYFAQTLMVLSTGVKFNFLALLNLEFQPGGSSSIFGICPGPFDYYQQHYFTLLSAPWLIVVLLISTVFFYIVYRYKLIQKLKNKIIKEQEDIEKSKSISNYSSIIVTSDPGTINNSSLQKSLERKSLLRKQQQQQQPLLENDDDDSFDSTNTTTNDGDLSRDGYSTIADGGKHSILGKSIETSISGSLSSQVTLIDNATAIPSNQTFLSQQLGAFIKLMLNIYTPIGKATFELFFCENVGVSAYVLIANNGVSCYTDQYHKALMVSYCLLIVIIGFPLILMILLFLNRKSLDDPHTQRTYGVFILKYKSSFYFWDVILLLRRLLIILMSTMDPTSAARSFLLVVVSLVSVLLQLKYQPFKRISDNRLELTSLSLLFICCVYLDNTVYQSIEQWIVISSSIIFFLHAVYILYSNYRYQIIDSLQHYLYIISRGKKGRKNSNTTLFGSNSYFLYNQDHIYNDDDFSRDSGIFSKKDKKQSRTDKIVKKSKINNNNENNIENNNENNENNENNNNNVKEIEKILEEESKTNFEELNNNYYDDSDDFDEDESSDDEEDDETNGESTNLLKP</sequence>
<dbReference type="GO" id="GO:0030587">
    <property type="term" value="P:sorocarp development"/>
    <property type="evidence" value="ECO:0000315"/>
    <property type="project" value="dictyBase"/>
</dbReference>
<proteinExistence type="predicted"/>
<dbReference type="Proteomes" id="UP000002195">
    <property type="component" value="Unassembled WGS sequence"/>
</dbReference>
<dbReference type="InterPro" id="IPR009030">
    <property type="entry name" value="Growth_fac_rcpt_cys_sf"/>
</dbReference>
<organism evidence="5 6">
    <name type="scientific">Dictyostelium discoideum</name>
    <name type="common">Social amoeba</name>
    <dbReference type="NCBI Taxonomy" id="44689"/>
    <lineage>
        <taxon>Eukaryota</taxon>
        <taxon>Amoebozoa</taxon>
        <taxon>Evosea</taxon>
        <taxon>Eumycetozoa</taxon>
        <taxon>Dictyostelia</taxon>
        <taxon>Dictyosteliales</taxon>
        <taxon>Dictyosteliaceae</taxon>
        <taxon>Dictyostelium</taxon>
    </lineage>
</organism>
<comment type="caution">
    <text evidence="5">The sequence shown here is derived from an EMBL/GenBank/DDBJ whole genome shotgun (WGS) entry which is preliminary data.</text>
</comment>
<dbReference type="RefSeq" id="XP_643780.1">
    <property type="nucleotide sequence ID" value="XM_638688.1"/>
</dbReference>
<feature type="region of interest" description="Disordered" evidence="1">
    <location>
        <begin position="1252"/>
        <end position="1282"/>
    </location>
</feature>
<dbReference type="PANTHER" id="PTHR11319:SF34">
    <property type="entry name" value="TRANSMEMBRANE PROTEIN"/>
    <property type="match status" value="1"/>
</dbReference>
<dbReference type="eggNOG" id="ENOG502RSNB">
    <property type="taxonomic scope" value="Eukaryota"/>
</dbReference>
<keyword evidence="2 5" id="KW-0812">Transmembrane</keyword>
<keyword evidence="3" id="KW-0732">Signal</keyword>
<dbReference type="EMBL" id="AAFI02000013">
    <property type="protein sequence ID" value="EAL69813.1"/>
    <property type="molecule type" value="Genomic_DNA"/>
</dbReference>
<feature type="transmembrane region" description="Helical" evidence="2">
    <location>
        <begin position="1118"/>
        <end position="1141"/>
    </location>
</feature>
<dbReference type="STRING" id="44689.Q86I19"/>
<accession>Q86I19</accession>
<evidence type="ECO:0000259" key="4">
    <source>
        <dbReference type="Pfam" id="PF13229"/>
    </source>
</evidence>
<feature type="compositionally biased region" description="Basic and acidic residues" evidence="1">
    <location>
        <begin position="1634"/>
        <end position="1648"/>
    </location>
</feature>
<feature type="domain" description="Right handed beta helix" evidence="4">
    <location>
        <begin position="678"/>
        <end position="820"/>
    </location>
</feature>
<feature type="transmembrane region" description="Helical" evidence="2">
    <location>
        <begin position="1512"/>
        <end position="1530"/>
    </location>
</feature>
<feature type="compositionally biased region" description="Low complexity" evidence="1">
    <location>
        <begin position="347"/>
        <end position="370"/>
    </location>
</feature>
<dbReference type="Gene3D" id="2.160.20.10">
    <property type="entry name" value="Single-stranded right-handed beta-helix, Pectin lyase-like"/>
    <property type="match status" value="1"/>
</dbReference>
<feature type="transmembrane region" description="Helical" evidence="2">
    <location>
        <begin position="1383"/>
        <end position="1405"/>
    </location>
</feature>
<dbReference type="InterPro" id="IPR011050">
    <property type="entry name" value="Pectin_lyase_fold/virulence"/>
</dbReference>
<dbReference type="VEuPathDB" id="AmoebaDB:DDB_G0275065"/>
<protein>
    <submittedName>
        <fullName evidence="5">Transmembrane protein</fullName>
    </submittedName>
</protein>
<dbReference type="GO" id="GO:0031152">
    <property type="term" value="P:aggregation involved in sorocarp development"/>
    <property type="evidence" value="ECO:0000315"/>
    <property type="project" value="dictyBase"/>
</dbReference>
<reference evidence="5 6" key="1">
    <citation type="journal article" date="2005" name="Nature">
        <title>The genome of the social amoeba Dictyostelium discoideum.</title>
        <authorList>
            <consortium name="The Dictyostelium discoideum Sequencing Consortium"/>
            <person name="Eichinger L."/>
            <person name="Pachebat J.A."/>
            <person name="Glockner G."/>
            <person name="Rajandream M.A."/>
            <person name="Sucgang R."/>
            <person name="Berriman M."/>
            <person name="Song J."/>
            <person name="Olsen R."/>
            <person name="Szafranski K."/>
            <person name="Xu Q."/>
            <person name="Tunggal B."/>
            <person name="Kummerfeld S."/>
            <person name="Madera M."/>
            <person name="Konfortov B.A."/>
            <person name="Rivero F."/>
            <person name="Bankier A.T."/>
            <person name="Lehmann R."/>
            <person name="Hamlin N."/>
            <person name="Davies R."/>
            <person name="Gaudet P."/>
            <person name="Fey P."/>
            <person name="Pilcher K."/>
            <person name="Chen G."/>
            <person name="Saunders D."/>
            <person name="Sodergren E."/>
            <person name="Davis P."/>
            <person name="Kerhornou A."/>
            <person name="Nie X."/>
            <person name="Hall N."/>
            <person name="Anjard C."/>
            <person name="Hemphill L."/>
            <person name="Bason N."/>
            <person name="Farbrother P."/>
            <person name="Desany B."/>
            <person name="Just E."/>
            <person name="Morio T."/>
            <person name="Rost R."/>
            <person name="Churcher C."/>
            <person name="Cooper J."/>
            <person name="Haydock S."/>
            <person name="van Driessche N."/>
            <person name="Cronin A."/>
            <person name="Goodhead I."/>
            <person name="Muzny D."/>
            <person name="Mourier T."/>
            <person name="Pain A."/>
            <person name="Lu M."/>
            <person name="Harper D."/>
            <person name="Lindsay R."/>
            <person name="Hauser H."/>
            <person name="James K."/>
            <person name="Quiles M."/>
            <person name="Madan Babu M."/>
            <person name="Saito T."/>
            <person name="Buchrieser C."/>
            <person name="Wardroper A."/>
            <person name="Felder M."/>
            <person name="Thangavelu M."/>
            <person name="Johnson D."/>
            <person name="Knights A."/>
            <person name="Loulseged H."/>
            <person name="Mungall K."/>
            <person name="Oliver K."/>
            <person name="Price C."/>
            <person name="Quail M.A."/>
            <person name="Urushihara H."/>
            <person name="Hernandez J."/>
            <person name="Rabbinowitsch E."/>
            <person name="Steffen D."/>
            <person name="Sanders M."/>
            <person name="Ma J."/>
            <person name="Kohara Y."/>
            <person name="Sharp S."/>
            <person name="Simmonds M."/>
            <person name="Spiegler S."/>
            <person name="Tivey A."/>
            <person name="Sugano S."/>
            <person name="White B."/>
            <person name="Walker D."/>
            <person name="Woodward J."/>
            <person name="Winckler T."/>
            <person name="Tanaka Y."/>
            <person name="Shaulsky G."/>
            <person name="Schleicher M."/>
            <person name="Weinstock G."/>
            <person name="Rosenthal A."/>
            <person name="Cox E.C."/>
            <person name="Chisholm R.L."/>
            <person name="Gibbs R."/>
            <person name="Loomis W.F."/>
            <person name="Platzer M."/>
            <person name="Kay R.R."/>
            <person name="Williams J."/>
            <person name="Dear P.H."/>
            <person name="Noegel A.A."/>
            <person name="Barrell B."/>
            <person name="Kuspa A."/>
        </authorList>
    </citation>
    <scope>NUCLEOTIDE SEQUENCE [LARGE SCALE GENOMIC DNA]</scope>
    <source>
        <strain evidence="5 6">AX4</strain>
    </source>
</reference>
<feature type="region of interest" description="Disordered" evidence="1">
    <location>
        <begin position="1593"/>
        <end position="1686"/>
    </location>
</feature>
<dbReference type="Gene3D" id="2.160.20.20">
    <property type="match status" value="1"/>
</dbReference>
<feature type="transmembrane region" description="Helical" evidence="2">
    <location>
        <begin position="1089"/>
        <end position="1106"/>
    </location>
</feature>
<evidence type="ECO:0000313" key="6">
    <source>
        <dbReference type="Proteomes" id="UP000002195"/>
    </source>
</evidence>
<dbReference type="KEGG" id="ddi:DDB_G0275065"/>
<dbReference type="HOGENOM" id="CLU_250377_0_0_1"/>
<evidence type="ECO:0000313" key="5">
    <source>
        <dbReference type="EMBL" id="EAL69813.1"/>
    </source>
</evidence>
<dbReference type="SUPFAM" id="SSF57184">
    <property type="entry name" value="Growth factor receptor domain"/>
    <property type="match status" value="1"/>
</dbReference>
<dbReference type="GeneID" id="8619825"/>
<feature type="compositionally biased region" description="Acidic residues" evidence="1">
    <location>
        <begin position="1657"/>
        <end position="1677"/>
    </location>
</feature>
<dbReference type="AlphaFoldDB" id="Q86I19"/>
<feature type="chain" id="PRO_5004302447" evidence="3">
    <location>
        <begin position="30"/>
        <end position="1686"/>
    </location>
</feature>
<gene>
    <name evidence="5" type="primary">dmpA</name>
    <name evidence="5" type="ORF">DDB_G0275065</name>
</gene>
<dbReference type="OMA" id="NNTCAPH"/>
<dbReference type="InterPro" id="IPR012332">
    <property type="entry name" value="Autotransporter_pectin_lyase_C"/>
</dbReference>
<dbReference type="InterPro" id="IPR039448">
    <property type="entry name" value="Beta_helix"/>
</dbReference>
<evidence type="ECO:0000256" key="2">
    <source>
        <dbReference type="SAM" id="Phobius"/>
    </source>
</evidence>
<dbReference type="FunCoup" id="Q86I19">
    <property type="interactions" value="1"/>
</dbReference>
<dbReference type="SMART" id="SM00710">
    <property type="entry name" value="PbH1"/>
    <property type="match status" value="8"/>
</dbReference>
<feature type="transmembrane region" description="Helical" evidence="2">
    <location>
        <begin position="1455"/>
        <end position="1473"/>
    </location>
</feature>
<keyword evidence="6" id="KW-1185">Reference proteome</keyword>
<dbReference type="dictyBase" id="DDB_G0275065">
    <property type="gene designation" value="dmpA"/>
</dbReference>
<feature type="compositionally biased region" description="Low complexity" evidence="1">
    <location>
        <begin position="1267"/>
        <end position="1276"/>
    </location>
</feature>
<feature type="compositionally biased region" description="Low complexity" evidence="1">
    <location>
        <begin position="1608"/>
        <end position="1633"/>
    </location>
</feature>
<keyword evidence="2" id="KW-1133">Transmembrane helix</keyword>
<feature type="signal peptide" evidence="3">
    <location>
        <begin position="1"/>
        <end position="29"/>
    </location>
</feature>
<dbReference type="InParanoid" id="Q86I19"/>
<feature type="transmembrane region" description="Helical" evidence="2">
    <location>
        <begin position="1430"/>
        <end position="1449"/>
    </location>
</feature>
<dbReference type="PaxDb" id="44689-DDB0233393"/>
<dbReference type="PANTHER" id="PTHR11319">
    <property type="entry name" value="G PROTEIN-COUPLED RECEPTOR-RELATED"/>
    <property type="match status" value="1"/>
</dbReference>
<dbReference type="SUPFAM" id="SSF51126">
    <property type="entry name" value="Pectin lyase-like"/>
    <property type="match status" value="2"/>
</dbReference>
<evidence type="ECO:0000256" key="1">
    <source>
        <dbReference type="SAM" id="MobiDB-lite"/>
    </source>
</evidence>
<accession>Q554D1</accession>
<keyword evidence="2" id="KW-0472">Membrane</keyword>
<dbReference type="InterPro" id="IPR006626">
    <property type="entry name" value="PbH1"/>
</dbReference>
<dbReference type="Pfam" id="PF13229">
    <property type="entry name" value="Beta_helix"/>
    <property type="match status" value="1"/>
</dbReference>
<name>Q86I19_DICDI</name>
<dbReference type="Gene3D" id="3.30.1910.20">
    <property type="entry name" value="asparaginyl-tRNA synthetase, N-terminal domain"/>
    <property type="match status" value="1"/>
</dbReference>
<dbReference type="GlyGen" id="Q86I19">
    <property type="glycosylation" value="1 site"/>
</dbReference>
<dbReference type="InterPro" id="IPR012334">
    <property type="entry name" value="Pectin_lyas_fold"/>
</dbReference>